<accession>A0A381Q715</accession>
<reference evidence="2" key="1">
    <citation type="submission" date="2018-05" db="EMBL/GenBank/DDBJ databases">
        <authorList>
            <person name="Lanie J.A."/>
            <person name="Ng W.-L."/>
            <person name="Kazmierczak K.M."/>
            <person name="Andrzejewski T.M."/>
            <person name="Davidsen T.M."/>
            <person name="Wayne K.J."/>
            <person name="Tettelin H."/>
            <person name="Glass J.I."/>
            <person name="Rusch D."/>
            <person name="Podicherti R."/>
            <person name="Tsui H.-C.T."/>
            <person name="Winkler M.E."/>
        </authorList>
    </citation>
    <scope>NUCLEOTIDE SEQUENCE</scope>
</reference>
<dbReference type="CDD" id="cd02440">
    <property type="entry name" value="AdoMet_MTases"/>
    <property type="match status" value="1"/>
</dbReference>
<protein>
    <recommendedName>
        <fullName evidence="1">Methyltransferase domain-containing protein</fullName>
    </recommendedName>
</protein>
<dbReference type="InterPro" id="IPR029063">
    <property type="entry name" value="SAM-dependent_MTases_sf"/>
</dbReference>
<dbReference type="InterPro" id="IPR041698">
    <property type="entry name" value="Methyltransf_25"/>
</dbReference>
<dbReference type="Gene3D" id="3.40.50.150">
    <property type="entry name" value="Vaccinia Virus protein VP39"/>
    <property type="match status" value="1"/>
</dbReference>
<dbReference type="PANTHER" id="PTHR43464">
    <property type="entry name" value="METHYLTRANSFERASE"/>
    <property type="match status" value="1"/>
</dbReference>
<evidence type="ECO:0000259" key="1">
    <source>
        <dbReference type="Pfam" id="PF13649"/>
    </source>
</evidence>
<sequence>MAGNEQKIDPRLARNYADLATDDQRAVYRQWADSYDEELIEEFGYIAPQEAVNAFVRRVPDRTAPVLDMGCGTGLAGKLLDQAGYAHIDGIDLSPEMLEKAAALNVYRQLWEGDLTAVIDVQPIYQAVICVGVFSHKSDQPFLIPKLLDCLLPGGLVIATVNGKGWRDIGWVELLEESQRQHDFKLESVDDIGYLTKQGIDGKLLTIRPRP</sequence>
<organism evidence="2">
    <name type="scientific">marine metagenome</name>
    <dbReference type="NCBI Taxonomy" id="408172"/>
    <lineage>
        <taxon>unclassified sequences</taxon>
        <taxon>metagenomes</taxon>
        <taxon>ecological metagenomes</taxon>
    </lineage>
</organism>
<name>A0A381Q715_9ZZZZ</name>
<dbReference type="Pfam" id="PF13649">
    <property type="entry name" value="Methyltransf_25"/>
    <property type="match status" value="1"/>
</dbReference>
<gene>
    <name evidence="2" type="ORF">METZ01_LOCUS27989</name>
</gene>
<feature type="domain" description="Methyltransferase" evidence="1">
    <location>
        <begin position="66"/>
        <end position="155"/>
    </location>
</feature>
<dbReference type="AlphaFoldDB" id="A0A381Q715"/>
<dbReference type="SUPFAM" id="SSF53335">
    <property type="entry name" value="S-adenosyl-L-methionine-dependent methyltransferases"/>
    <property type="match status" value="1"/>
</dbReference>
<dbReference type="GO" id="GO:0010420">
    <property type="term" value="F:polyprenyldihydroxybenzoate methyltransferase activity"/>
    <property type="evidence" value="ECO:0007669"/>
    <property type="project" value="TreeGrafter"/>
</dbReference>
<evidence type="ECO:0000313" key="2">
    <source>
        <dbReference type="EMBL" id="SUZ75135.1"/>
    </source>
</evidence>
<proteinExistence type="predicted"/>
<dbReference type="EMBL" id="UINC01001235">
    <property type="protein sequence ID" value="SUZ75135.1"/>
    <property type="molecule type" value="Genomic_DNA"/>
</dbReference>
<dbReference type="PANTHER" id="PTHR43464:SF23">
    <property type="entry name" value="JUVENILE HORMONE ACID O-METHYLTRANSFERASE"/>
    <property type="match status" value="1"/>
</dbReference>